<keyword evidence="2" id="KW-0547">Nucleotide-binding</keyword>
<dbReference type="PANTHER" id="PTHR10465">
    <property type="entry name" value="TRANSMEMBRANE GTPASE FZO1"/>
    <property type="match status" value="1"/>
</dbReference>
<reference evidence="9" key="1">
    <citation type="journal article" date="2019" name="Int. J. Syst. Evol. Microbiol.">
        <title>The Global Catalogue of Microorganisms (GCM) 10K type strain sequencing project: providing services to taxonomists for standard genome sequencing and annotation.</title>
        <authorList>
            <consortium name="The Broad Institute Genomics Platform"/>
            <consortium name="The Broad Institute Genome Sequencing Center for Infectious Disease"/>
            <person name="Wu L."/>
            <person name="Ma J."/>
        </authorList>
    </citation>
    <scope>NUCLEOTIDE SEQUENCE [LARGE SCALE GENOMIC DNA]</scope>
    <source>
        <strain evidence="9">JCM 9731</strain>
    </source>
</reference>
<feature type="coiled-coil region" evidence="6">
    <location>
        <begin position="948"/>
        <end position="1005"/>
    </location>
</feature>
<name>A0ABP3GP43_9BACI</name>
<keyword evidence="9" id="KW-1185">Reference proteome</keyword>
<evidence type="ECO:0000256" key="5">
    <source>
        <dbReference type="ARBA" id="ARBA00023136"/>
    </source>
</evidence>
<evidence type="ECO:0000313" key="8">
    <source>
        <dbReference type="EMBL" id="GAA0348105.1"/>
    </source>
</evidence>
<feature type="domain" description="Dynamin N-terminal" evidence="7">
    <location>
        <begin position="51"/>
        <end position="206"/>
    </location>
</feature>
<evidence type="ECO:0000259" key="7">
    <source>
        <dbReference type="Pfam" id="PF00350"/>
    </source>
</evidence>
<dbReference type="InterPro" id="IPR045063">
    <property type="entry name" value="Dynamin_N"/>
</dbReference>
<dbReference type="InterPro" id="IPR027094">
    <property type="entry name" value="Mitofusin_fam"/>
</dbReference>
<evidence type="ECO:0000256" key="1">
    <source>
        <dbReference type="ARBA" id="ARBA00004370"/>
    </source>
</evidence>
<feature type="coiled-coil region" evidence="6">
    <location>
        <begin position="310"/>
        <end position="337"/>
    </location>
</feature>
<keyword evidence="3" id="KW-0378">Hydrolase</keyword>
<evidence type="ECO:0000256" key="2">
    <source>
        <dbReference type="ARBA" id="ARBA00022741"/>
    </source>
</evidence>
<dbReference type="CDD" id="cd09912">
    <property type="entry name" value="DLP_2"/>
    <property type="match status" value="2"/>
</dbReference>
<keyword evidence="5" id="KW-0472">Membrane</keyword>
<dbReference type="Proteomes" id="UP001500782">
    <property type="component" value="Unassembled WGS sequence"/>
</dbReference>
<evidence type="ECO:0000256" key="6">
    <source>
        <dbReference type="SAM" id="Coils"/>
    </source>
</evidence>
<dbReference type="PANTHER" id="PTHR10465:SF0">
    <property type="entry name" value="SARCALUMENIN"/>
    <property type="match status" value="1"/>
</dbReference>
<dbReference type="Gene3D" id="3.40.50.300">
    <property type="entry name" value="P-loop containing nucleotide triphosphate hydrolases"/>
    <property type="match status" value="2"/>
</dbReference>
<keyword evidence="4" id="KW-0342">GTP-binding</keyword>
<dbReference type="RefSeq" id="WP_343804091.1">
    <property type="nucleotide sequence ID" value="NZ_BAAADJ010000064.1"/>
</dbReference>
<feature type="coiled-coil region" evidence="6">
    <location>
        <begin position="470"/>
        <end position="516"/>
    </location>
</feature>
<evidence type="ECO:0000256" key="3">
    <source>
        <dbReference type="ARBA" id="ARBA00022801"/>
    </source>
</evidence>
<evidence type="ECO:0000256" key="4">
    <source>
        <dbReference type="ARBA" id="ARBA00023134"/>
    </source>
</evidence>
<dbReference type="InterPro" id="IPR027417">
    <property type="entry name" value="P-loop_NTPase"/>
</dbReference>
<accession>A0ABP3GP43</accession>
<feature type="domain" description="Dynamin N-terminal" evidence="7">
    <location>
        <begin position="636"/>
        <end position="852"/>
    </location>
</feature>
<comment type="subcellular location">
    <subcellularLocation>
        <location evidence="1">Membrane</location>
    </subcellularLocation>
</comment>
<dbReference type="Pfam" id="PF00350">
    <property type="entry name" value="Dynamin_N"/>
    <property type="match status" value="2"/>
</dbReference>
<proteinExistence type="predicted"/>
<dbReference type="EMBL" id="BAAADJ010000064">
    <property type="protein sequence ID" value="GAA0348105.1"/>
    <property type="molecule type" value="Genomic_DNA"/>
</dbReference>
<evidence type="ECO:0000313" key="9">
    <source>
        <dbReference type="Proteomes" id="UP001500782"/>
    </source>
</evidence>
<keyword evidence="6" id="KW-0175">Coiled coil</keyword>
<gene>
    <name evidence="8" type="ORF">GCM10008967_43040</name>
</gene>
<comment type="caution">
    <text evidence="8">The sequence shown here is derived from an EMBL/GenBank/DDBJ whole genome shotgun (WGS) entry which is preliminary data.</text>
</comment>
<sequence length="1204" mass="139690">MRTSAYQTNLFSQYSTPLDRLSKLAMEQQNEKMVFQLNGLMDRLEDQKLYIAFCGHYSAGKSSLLNQMFHKNILPSSPIPTSANTVKMSNGQEEKAIISYKNGSTFEQQPLDFDEVKRLCKNGDEVLEVEIQTPYPEHVPHDLVFFDTPGIDSTDDAHQLATEGMLHLADLVFYMVDYHHVQSDINLQFIKQLNRQGKKVCLIVNQIDKHSEDEIRFDEFKQSTSRAFENGGAKLERLFFTSIKDMEHPNNEWNQLQTYLESIERVKEEWLLNSFQSILMHLTQEWEQYIDSSFNEQIEPLQAQLGGSSVEQLNSQLEKLKQQSEQLKVENNEIRNNFETSLSKMLHNSYLMDFETRDLANSYLESLQDGFKVGMLFSKKKTQEEKDQREEVFYNKLKEQAQTQFEWHLKQLAQSTVTHTAADSTELKALSQQLHCELPKEVLIETYKAGASLTGQYLLQYSRDLENEVKKIVQKEARRFIEQLLKYQEEKNKTKNSEIQKEIKQITEELNLLSKIEKIQEKKSALVWQWQNEMETTSEMDEQTWDQSKELVRTWLVQHQSQQKVVTTHEKKTEITDKTVEQVTEANRSDKAVETTKNDSSLHEVAEIFRQLPSLQKVADSIQNKANRLDSHTFTVTLFGAFSAGKSSFINGLLGEKILPSSPNPMTAALTEIKAPPTKEEHLSLRVHYKTDAEMVEELSDLIQIEGEVTTETIWKSASKTQTGQQHPFLKAFVKGYEERKDKLGNIESSTFDQLPMLAAEESVSCFIKRIELFLDHPLTNLGMTLVDTPGSDSLNTRHTGVAFEHIKNSDAIIYVTYYHHAFGKADREFLIQLGRVKDAFSLDKMFFVVNAADLADSEEEREEVVDYVKDQLLGYGLRHPRLFPVSSLNRLMNQTNEDSAKVWDGFNKFEDSFLPFVEHDLKQVTRQSAWKEVERGINILQSYVDLQNKSELEKEEAKRNLQDQEANIIEKLKITDFKLYESRLEQETRELVHYVKERVRLRARDFFKESFHPSRLQDDSGKVKEKLQQALQEWLELMSFDLIQELRATSLRLEVFVNQLKDDYYREVGQRIRQVIDIPFAEPEEVKIDTPDITSLQNNLSSVSFQSALQVYKNAKSFFEKNEKEKMLERLLEMIQQPLTEYSLEKESELFSQYSQQLLNGLSHISSAMEEEAKQYIAGQIEALSSDGDVRQEQLLEQLRNLS</sequence>
<dbReference type="SUPFAM" id="SSF52540">
    <property type="entry name" value="P-loop containing nucleoside triphosphate hydrolases"/>
    <property type="match status" value="2"/>
</dbReference>
<organism evidence="8 9">
    <name type="scientific">Bacillus carboniphilus</name>
    <dbReference type="NCBI Taxonomy" id="86663"/>
    <lineage>
        <taxon>Bacteria</taxon>
        <taxon>Bacillati</taxon>
        <taxon>Bacillota</taxon>
        <taxon>Bacilli</taxon>
        <taxon>Bacillales</taxon>
        <taxon>Bacillaceae</taxon>
        <taxon>Bacillus</taxon>
    </lineage>
</organism>
<protein>
    <submittedName>
        <fullName evidence="8">Dynamin family protein</fullName>
    </submittedName>
</protein>